<name>A0ABS4JKG3_9BACL</name>
<organism evidence="1 2">
    <name type="scientific">Paenibacillus shirakamiensis</name>
    <dbReference type="NCBI Taxonomy" id="1265935"/>
    <lineage>
        <taxon>Bacteria</taxon>
        <taxon>Bacillati</taxon>
        <taxon>Bacillota</taxon>
        <taxon>Bacilli</taxon>
        <taxon>Bacillales</taxon>
        <taxon>Paenibacillaceae</taxon>
        <taxon>Paenibacillus</taxon>
    </lineage>
</organism>
<accession>A0ABS4JKG3</accession>
<proteinExistence type="predicted"/>
<dbReference type="Proteomes" id="UP001519288">
    <property type="component" value="Unassembled WGS sequence"/>
</dbReference>
<sequence length="44" mass="5335">MKIWEDAIWNDESSYDESWVLNLRRGDVELMESRMLKSGTWDLE</sequence>
<keyword evidence="2" id="KW-1185">Reference proteome</keyword>
<evidence type="ECO:0000313" key="1">
    <source>
        <dbReference type="EMBL" id="MBP2002204.1"/>
    </source>
</evidence>
<protein>
    <submittedName>
        <fullName evidence="1">Uncharacterized protein</fullName>
    </submittedName>
</protein>
<dbReference type="EMBL" id="JAGGLD010000006">
    <property type="protein sequence ID" value="MBP2002204.1"/>
    <property type="molecule type" value="Genomic_DNA"/>
</dbReference>
<reference evidence="1 2" key="1">
    <citation type="submission" date="2021-03" db="EMBL/GenBank/DDBJ databases">
        <title>Genomic Encyclopedia of Type Strains, Phase IV (KMG-IV): sequencing the most valuable type-strain genomes for metagenomic binning, comparative biology and taxonomic classification.</title>
        <authorList>
            <person name="Goeker M."/>
        </authorList>
    </citation>
    <scope>NUCLEOTIDE SEQUENCE [LARGE SCALE GENOMIC DNA]</scope>
    <source>
        <strain evidence="1 2">DSM 26806</strain>
    </source>
</reference>
<comment type="caution">
    <text evidence="1">The sequence shown here is derived from an EMBL/GenBank/DDBJ whole genome shotgun (WGS) entry which is preliminary data.</text>
</comment>
<gene>
    <name evidence="1" type="ORF">J2Z69_003261</name>
</gene>
<dbReference type="RefSeq" id="WP_281069419.1">
    <property type="nucleotide sequence ID" value="NZ_JAGGLD010000006.1"/>
</dbReference>
<evidence type="ECO:0000313" key="2">
    <source>
        <dbReference type="Proteomes" id="UP001519288"/>
    </source>
</evidence>